<accession>A0A7J7XHP8</accession>
<name>A0A7J7XHP8_MYOMY</name>
<sequence>MMPSSGSRGPQQGTGENSVQRPPSTTDPGGATSHLERGIELTTQAPGDPKLAQAQTMAKRQNRALFPFSSQERPISSRGPSDSEPGGMQGPSETRPEAGCAWMGREGLKMVTRPCSMYSDCPAAP</sequence>
<feature type="compositionally biased region" description="Polar residues" evidence="1">
    <location>
        <begin position="68"/>
        <end position="80"/>
    </location>
</feature>
<gene>
    <name evidence="2" type="ORF">mMyoMyo1_011740</name>
</gene>
<evidence type="ECO:0000313" key="2">
    <source>
        <dbReference type="EMBL" id="KAF6349184.1"/>
    </source>
</evidence>
<dbReference type="EMBL" id="JABWUV010000006">
    <property type="protein sequence ID" value="KAF6349184.1"/>
    <property type="molecule type" value="Genomic_DNA"/>
</dbReference>
<evidence type="ECO:0000313" key="3">
    <source>
        <dbReference type="Proteomes" id="UP000527355"/>
    </source>
</evidence>
<dbReference type="AlphaFoldDB" id="A0A7J7XHP8"/>
<reference evidence="2 3" key="1">
    <citation type="journal article" date="2020" name="Nature">
        <title>Six reference-quality genomes reveal evolution of bat adaptations.</title>
        <authorList>
            <person name="Jebb D."/>
            <person name="Huang Z."/>
            <person name="Pippel M."/>
            <person name="Hughes G.M."/>
            <person name="Lavrichenko K."/>
            <person name="Devanna P."/>
            <person name="Winkler S."/>
            <person name="Jermiin L.S."/>
            <person name="Skirmuntt E.C."/>
            <person name="Katzourakis A."/>
            <person name="Burkitt-Gray L."/>
            <person name="Ray D.A."/>
            <person name="Sullivan K.A.M."/>
            <person name="Roscito J.G."/>
            <person name="Kirilenko B.M."/>
            <person name="Davalos L.M."/>
            <person name="Corthals A.P."/>
            <person name="Power M.L."/>
            <person name="Jones G."/>
            <person name="Ransome R.D."/>
            <person name="Dechmann D.K.N."/>
            <person name="Locatelli A.G."/>
            <person name="Puechmaille S.J."/>
            <person name="Fedrigo O."/>
            <person name="Jarvis E.D."/>
            <person name="Hiller M."/>
            <person name="Vernes S.C."/>
            <person name="Myers E.W."/>
            <person name="Teeling E.C."/>
        </authorList>
    </citation>
    <scope>NUCLEOTIDE SEQUENCE [LARGE SCALE GENOMIC DNA]</scope>
    <source>
        <strain evidence="2">MMyoMyo1</strain>
        <tissue evidence="2">Flight muscle</tissue>
    </source>
</reference>
<feature type="compositionally biased region" description="Polar residues" evidence="1">
    <location>
        <begin position="1"/>
        <end position="27"/>
    </location>
</feature>
<evidence type="ECO:0000256" key="1">
    <source>
        <dbReference type="SAM" id="MobiDB-lite"/>
    </source>
</evidence>
<comment type="caution">
    <text evidence="2">The sequence shown here is derived from an EMBL/GenBank/DDBJ whole genome shotgun (WGS) entry which is preliminary data.</text>
</comment>
<organism evidence="2 3">
    <name type="scientific">Myotis myotis</name>
    <name type="common">Greater mouse-eared bat</name>
    <name type="synonym">Vespertilio myotis</name>
    <dbReference type="NCBI Taxonomy" id="51298"/>
    <lineage>
        <taxon>Eukaryota</taxon>
        <taxon>Metazoa</taxon>
        <taxon>Chordata</taxon>
        <taxon>Craniata</taxon>
        <taxon>Vertebrata</taxon>
        <taxon>Euteleostomi</taxon>
        <taxon>Mammalia</taxon>
        <taxon>Eutheria</taxon>
        <taxon>Laurasiatheria</taxon>
        <taxon>Chiroptera</taxon>
        <taxon>Yangochiroptera</taxon>
        <taxon>Vespertilionidae</taxon>
        <taxon>Myotis</taxon>
    </lineage>
</organism>
<feature type="region of interest" description="Disordered" evidence="1">
    <location>
        <begin position="1"/>
        <end position="101"/>
    </location>
</feature>
<dbReference type="Proteomes" id="UP000527355">
    <property type="component" value="Unassembled WGS sequence"/>
</dbReference>
<proteinExistence type="predicted"/>
<keyword evidence="3" id="KW-1185">Reference proteome</keyword>
<protein>
    <submittedName>
        <fullName evidence="2">Uncharacterized protein</fullName>
    </submittedName>
</protein>